<feature type="domain" description="Nose resistant-to-fluoxetine protein N-terminal" evidence="3">
    <location>
        <begin position="218"/>
        <end position="344"/>
    </location>
</feature>
<gene>
    <name evidence="4" type="ORF">CHIRRI_LOCUS7955</name>
</gene>
<feature type="transmembrane region" description="Helical" evidence="2">
    <location>
        <begin position="625"/>
        <end position="646"/>
    </location>
</feature>
<dbReference type="OrthoDB" id="207378at2759"/>
<dbReference type="EMBL" id="OU895878">
    <property type="protein sequence ID" value="CAG9805078.1"/>
    <property type="molecule type" value="Genomic_DNA"/>
</dbReference>
<evidence type="ECO:0000259" key="3">
    <source>
        <dbReference type="SMART" id="SM00703"/>
    </source>
</evidence>
<dbReference type="PANTHER" id="PTHR11161">
    <property type="entry name" value="O-ACYLTRANSFERASE"/>
    <property type="match status" value="1"/>
</dbReference>
<feature type="compositionally biased region" description="Low complexity" evidence="1">
    <location>
        <begin position="421"/>
        <end position="433"/>
    </location>
</feature>
<dbReference type="GO" id="GO:0016747">
    <property type="term" value="F:acyltransferase activity, transferring groups other than amino-acyl groups"/>
    <property type="evidence" value="ECO:0007669"/>
    <property type="project" value="InterPro"/>
</dbReference>
<keyword evidence="2" id="KW-1133">Transmembrane helix</keyword>
<keyword evidence="5" id="KW-1185">Reference proteome</keyword>
<dbReference type="InterPro" id="IPR006621">
    <property type="entry name" value="Nose-resist-to-fluoxetine_N"/>
</dbReference>
<dbReference type="InterPro" id="IPR002656">
    <property type="entry name" value="Acyl_transf_3_dom"/>
</dbReference>
<name>A0A9N9WQK7_9DIPT</name>
<dbReference type="SMART" id="SM00703">
    <property type="entry name" value="NRF"/>
    <property type="match status" value="1"/>
</dbReference>
<sequence>MQTASNPKAISKMYSKQFVASAVVYLLWLSNTKVCAQTGNPNISNNGILKSLENFQNSIVATHGTQNISESDKVSGLKFSNNYKRLLSESSSDLDIKNDSSEVVDEDDSLTFDGKKNGLKFDDFVSQKELQKSPNDDKKSIDTSFINVFKVPKSKMKKTLSTKHSSMKNEPVINDFNSELLFTVNDENLTNYDTYFHAFTHLYDHNKWDVNTFSIGISKSCLRDMKIYLNDLRLSKDWAVKVCDASGRYRGAFFFENSFWVGSKEFCYETNDEYLSEGIPELQFFVYKFTVKLEPVKHKQQIGILDVGQCLPKACSLQDVTTILSRDPASLALQQTITVNGNLTKANELNIIRSRLVPGNYSIWQDHKFYIFGLFILALLTLIIFATFYEKTLIAKGFNLYDEKDNGNKKAANKHHKHCENNNNEDNGNNNNGDKYEMNRINNNNNNNYTRKISERRFIYQMVGNATYSVDTFFFISGLLVVLLFLKDNKKGKSTKSMSNGAKRMECEDVDSNKHSSTDGFWLNSLCKTLWLILYRFLRLTPAYFFIMVLTELSMKVTYNQAVLTPALSDHVNCNKYFYRNLLYVNNFYPLSEMCMMWSWYLANDFQFYVVVIILLLLSTRFFKFSAVTTICLLLLSWTVSIYISLDHGYTHKVADPFESFDFLYDKPWQRFGPYVMGMIAGYILYRVKVPPKVPYVINVMLWSISLFILFIVIFGVRGGELNLIVTSLYVSLGHTGNHPHSIISSRLFIMLVC</sequence>
<evidence type="ECO:0000313" key="4">
    <source>
        <dbReference type="EMBL" id="CAG9805078.1"/>
    </source>
</evidence>
<evidence type="ECO:0000256" key="2">
    <source>
        <dbReference type="SAM" id="Phobius"/>
    </source>
</evidence>
<keyword evidence="2" id="KW-0812">Transmembrane</keyword>
<evidence type="ECO:0000256" key="1">
    <source>
        <dbReference type="SAM" id="MobiDB-lite"/>
    </source>
</evidence>
<feature type="transmembrane region" description="Helical" evidence="2">
    <location>
        <begin position="672"/>
        <end position="688"/>
    </location>
</feature>
<reference evidence="4" key="1">
    <citation type="submission" date="2022-01" db="EMBL/GenBank/DDBJ databases">
        <authorList>
            <person name="King R."/>
        </authorList>
    </citation>
    <scope>NUCLEOTIDE SEQUENCE</scope>
</reference>
<keyword evidence="2" id="KW-0472">Membrane</keyword>
<feature type="transmembrane region" description="Helical" evidence="2">
    <location>
        <begin position="369"/>
        <end position="389"/>
    </location>
</feature>
<feature type="region of interest" description="Disordered" evidence="1">
    <location>
        <begin position="409"/>
        <end position="441"/>
    </location>
</feature>
<dbReference type="Proteomes" id="UP001153620">
    <property type="component" value="Chromosome 2"/>
</dbReference>
<accession>A0A9N9WQK7</accession>
<dbReference type="Pfam" id="PF20146">
    <property type="entry name" value="NRF"/>
    <property type="match status" value="1"/>
</dbReference>
<dbReference type="InterPro" id="IPR052728">
    <property type="entry name" value="O2_lipid_transport_reg"/>
</dbReference>
<reference evidence="4" key="2">
    <citation type="submission" date="2022-10" db="EMBL/GenBank/DDBJ databases">
        <authorList>
            <consortium name="ENA_rothamsted_submissions"/>
            <consortium name="culmorum"/>
            <person name="King R."/>
        </authorList>
    </citation>
    <scope>NUCLEOTIDE SEQUENCE</scope>
</reference>
<dbReference type="PANTHER" id="PTHR11161:SF69">
    <property type="entry name" value="NOSE RESISTANT TO FLUOXETINE PROTEIN 6-LIKE PROTEIN"/>
    <property type="match status" value="1"/>
</dbReference>
<feature type="transmembrane region" description="Helical" evidence="2">
    <location>
        <begin position="598"/>
        <end position="618"/>
    </location>
</feature>
<dbReference type="AlphaFoldDB" id="A0A9N9WQK7"/>
<proteinExistence type="predicted"/>
<feature type="transmembrane region" description="Helical" evidence="2">
    <location>
        <begin position="700"/>
        <end position="717"/>
    </location>
</feature>
<dbReference type="Pfam" id="PF01757">
    <property type="entry name" value="Acyl_transf_3"/>
    <property type="match status" value="1"/>
</dbReference>
<protein>
    <recommendedName>
        <fullName evidence="3">Nose resistant-to-fluoxetine protein N-terminal domain-containing protein</fullName>
    </recommendedName>
</protein>
<organism evidence="4 5">
    <name type="scientific">Chironomus riparius</name>
    <dbReference type="NCBI Taxonomy" id="315576"/>
    <lineage>
        <taxon>Eukaryota</taxon>
        <taxon>Metazoa</taxon>
        <taxon>Ecdysozoa</taxon>
        <taxon>Arthropoda</taxon>
        <taxon>Hexapoda</taxon>
        <taxon>Insecta</taxon>
        <taxon>Pterygota</taxon>
        <taxon>Neoptera</taxon>
        <taxon>Endopterygota</taxon>
        <taxon>Diptera</taxon>
        <taxon>Nematocera</taxon>
        <taxon>Chironomoidea</taxon>
        <taxon>Chironomidae</taxon>
        <taxon>Chironominae</taxon>
        <taxon>Chironomus</taxon>
    </lineage>
</organism>
<feature type="transmembrane region" description="Helical" evidence="2">
    <location>
        <begin position="466"/>
        <end position="486"/>
    </location>
</feature>
<evidence type="ECO:0000313" key="5">
    <source>
        <dbReference type="Proteomes" id="UP001153620"/>
    </source>
</evidence>